<accession>A0A831RW27</accession>
<evidence type="ECO:0008006" key="2">
    <source>
        <dbReference type="Google" id="ProtNLM"/>
    </source>
</evidence>
<evidence type="ECO:0000313" key="1">
    <source>
        <dbReference type="EMBL" id="HEC07072.1"/>
    </source>
</evidence>
<dbReference type="Proteomes" id="UP000886339">
    <property type="component" value="Unassembled WGS sequence"/>
</dbReference>
<protein>
    <recommendedName>
        <fullName evidence="2">Sulfotransferase family protein</fullName>
    </recommendedName>
</protein>
<dbReference type="EMBL" id="DRLF01000327">
    <property type="protein sequence ID" value="HEC07072.1"/>
    <property type="molecule type" value="Genomic_DNA"/>
</dbReference>
<proteinExistence type="predicted"/>
<gene>
    <name evidence="1" type="ORF">ENJ12_09480</name>
</gene>
<dbReference type="SUPFAM" id="SSF52540">
    <property type="entry name" value="P-loop containing nucleoside triphosphate hydrolases"/>
    <property type="match status" value="1"/>
</dbReference>
<dbReference type="AlphaFoldDB" id="A0A831RW27"/>
<sequence length="395" mass="43567">MSEERILILVLGMHRSGTSVLTRVLNLLGADVGQDLLGARQDINARGFWEHRELIAINEKLLSVLDRSWYDFRPLPSGVWTGETIAGFQDQAVTFLNTAFAGAATLAVIKDPRLCLLLPFWESAARQAGWKPVVVLATRSPAEVGASLCHRDPLTPSSADLLWLRYTGDSEKYSRELPRVCVDYAGLLADWKTTLDRVGTALGISWPVSTGTASEAVSQAIDPGLRHQQAAPERQGKLGELTRQAWQLLQSGDPDRQALDAVWQTCDRLLEDGGELTDALAATNRRLFTVNNELQALGGDHRKALDVVAEKDEQLEKLAGELEHAHAVIDERDAQIAGLSRELEYARSVVEERDAQLQKLAGELEHAVAIVKERDAQLNHTAVKIVRKLFAVDRQ</sequence>
<dbReference type="InterPro" id="IPR027417">
    <property type="entry name" value="P-loop_NTPase"/>
</dbReference>
<comment type="caution">
    <text evidence="1">The sequence shown here is derived from an EMBL/GenBank/DDBJ whole genome shotgun (WGS) entry which is preliminary data.</text>
</comment>
<name>A0A831RW27_9GAMM</name>
<dbReference type="Gene3D" id="3.40.50.300">
    <property type="entry name" value="P-loop containing nucleotide triphosphate hydrolases"/>
    <property type="match status" value="1"/>
</dbReference>
<reference evidence="1" key="1">
    <citation type="journal article" date="2020" name="mSystems">
        <title>Genome- and Community-Level Interaction Insights into Carbon Utilization and Element Cycling Functions of Hydrothermarchaeota in Hydrothermal Sediment.</title>
        <authorList>
            <person name="Zhou Z."/>
            <person name="Liu Y."/>
            <person name="Xu W."/>
            <person name="Pan J."/>
            <person name="Luo Z.H."/>
            <person name="Li M."/>
        </authorList>
    </citation>
    <scope>NUCLEOTIDE SEQUENCE [LARGE SCALE GENOMIC DNA]</scope>
    <source>
        <strain evidence="1">HyVt-458</strain>
    </source>
</reference>
<organism evidence="1">
    <name type="scientific">Thiolapillus brandeum</name>
    <dbReference type="NCBI Taxonomy" id="1076588"/>
    <lineage>
        <taxon>Bacteria</taxon>
        <taxon>Pseudomonadati</taxon>
        <taxon>Pseudomonadota</taxon>
        <taxon>Gammaproteobacteria</taxon>
        <taxon>Chromatiales</taxon>
        <taxon>Sedimenticolaceae</taxon>
        <taxon>Thiolapillus</taxon>
    </lineage>
</organism>
<dbReference type="PIRSF" id="PIRSF029407">
    <property type="entry name" value="UCP029407"/>
    <property type="match status" value="1"/>
</dbReference>
<dbReference type="InterPro" id="IPR014556">
    <property type="entry name" value="UCP029407"/>
</dbReference>